<name>A0A6S7K6I6_PARCT</name>
<sequence length="303" mass="34773">MQERDAHKLQSLGCNQRSKLSIMSDIYGTQNDVLLQSGLADALDEDDFDVKLESLKTVWEQRAPGFNEWFRKNRSEKFKASLVLSSRQSLGIEGRFYTNGLELKHKLQKKRLREAQVPREVDPVRWNRWGPERQTQHVNSFRQFVPKSYDSFKKPSSAGQKTSPKSKKRRAELPEAELFVDRVTPSNATPSNSAVSPLHLAKVGHSSRWQVTQSSLARPVDILNPDRITGNQYDLVHRDDTKLCPKGVQRCEQCRVNFNQADKIIVKSVGIRERRSMTKILLSMQSPFRQELSGFSQQVVKTH</sequence>
<evidence type="ECO:0000313" key="1">
    <source>
        <dbReference type="EMBL" id="CAB4023401.1"/>
    </source>
</evidence>
<evidence type="ECO:0000313" key="2">
    <source>
        <dbReference type="Proteomes" id="UP001152795"/>
    </source>
</evidence>
<organism evidence="1 2">
    <name type="scientific">Paramuricea clavata</name>
    <name type="common">Red gorgonian</name>
    <name type="synonym">Violescent sea-whip</name>
    <dbReference type="NCBI Taxonomy" id="317549"/>
    <lineage>
        <taxon>Eukaryota</taxon>
        <taxon>Metazoa</taxon>
        <taxon>Cnidaria</taxon>
        <taxon>Anthozoa</taxon>
        <taxon>Octocorallia</taxon>
        <taxon>Malacalcyonacea</taxon>
        <taxon>Plexauridae</taxon>
        <taxon>Paramuricea</taxon>
    </lineage>
</organism>
<proteinExistence type="predicted"/>
<dbReference type="Proteomes" id="UP001152795">
    <property type="component" value="Unassembled WGS sequence"/>
</dbReference>
<comment type="caution">
    <text evidence="1">The sequence shown here is derived from an EMBL/GenBank/DDBJ whole genome shotgun (WGS) entry which is preliminary data.</text>
</comment>
<dbReference type="EMBL" id="CACRXK020012482">
    <property type="protein sequence ID" value="CAB4023401.1"/>
    <property type="molecule type" value="Genomic_DNA"/>
</dbReference>
<gene>
    <name evidence="1" type="ORF">PACLA_8A037531</name>
</gene>
<dbReference type="AlphaFoldDB" id="A0A6S7K6I6"/>
<dbReference type="OrthoDB" id="5980049at2759"/>
<protein>
    <submittedName>
        <fullName evidence="1">Uncharacterized protein</fullName>
    </submittedName>
</protein>
<accession>A0A6S7K6I6</accession>
<reference evidence="1" key="1">
    <citation type="submission" date="2020-04" db="EMBL/GenBank/DDBJ databases">
        <authorList>
            <person name="Alioto T."/>
            <person name="Alioto T."/>
            <person name="Gomez Garrido J."/>
        </authorList>
    </citation>
    <scope>NUCLEOTIDE SEQUENCE</scope>
    <source>
        <strain evidence="1">A484AB</strain>
    </source>
</reference>
<keyword evidence="2" id="KW-1185">Reference proteome</keyword>